<organism evidence="2 3">
    <name type="scientific">Candidatus Dojkabacteria bacterium</name>
    <dbReference type="NCBI Taxonomy" id="2099670"/>
    <lineage>
        <taxon>Bacteria</taxon>
        <taxon>Candidatus Dojkabacteria</taxon>
    </lineage>
</organism>
<dbReference type="Proteomes" id="UP000760819">
    <property type="component" value="Unassembled WGS sequence"/>
</dbReference>
<evidence type="ECO:0000256" key="1">
    <source>
        <dbReference type="SAM" id="Phobius"/>
    </source>
</evidence>
<feature type="transmembrane region" description="Helical" evidence="1">
    <location>
        <begin position="61"/>
        <end position="87"/>
    </location>
</feature>
<protein>
    <submittedName>
        <fullName evidence="2">Uncharacterized protein</fullName>
    </submittedName>
</protein>
<evidence type="ECO:0000313" key="2">
    <source>
        <dbReference type="EMBL" id="MCA9379333.1"/>
    </source>
</evidence>
<accession>A0A955ID89</accession>
<proteinExistence type="predicted"/>
<sequence>MANFYQPQNGDTELTAVQAGSRIPVYKMQQGMKETDPALYKFPENDPQYFKPKRHRHWLKYLFNCRCLGMGCAIVLVLAVLFFAWVLASRPPAIVNPAKDWLNVDLIADSSEPLNIEEVNTDLSTQVAGFVVGENTLHISEEQLRALLDSKIQSDAVTDIYAHIEEGKIKIFWDIDVEPEHPLWVVVELTPSGDGTSASVTKIGTERIAVPSFLNSIAEGMVLSLLNVTGSSTGNGLIGLLLPFPDNVQVTGMEVVRGELNIKLKVSTGLESLFQ</sequence>
<gene>
    <name evidence="2" type="ORF">KC640_02805</name>
</gene>
<reference evidence="2" key="1">
    <citation type="submission" date="2020-04" db="EMBL/GenBank/DDBJ databases">
        <authorList>
            <person name="Zhang T."/>
        </authorList>
    </citation>
    <scope>NUCLEOTIDE SEQUENCE</scope>
    <source>
        <strain evidence="2">HKST-UBA12</strain>
    </source>
</reference>
<dbReference type="AlphaFoldDB" id="A0A955ID89"/>
<keyword evidence="1" id="KW-1133">Transmembrane helix</keyword>
<keyword evidence="1" id="KW-0472">Membrane</keyword>
<dbReference type="EMBL" id="JAGQLI010000146">
    <property type="protein sequence ID" value="MCA9379333.1"/>
    <property type="molecule type" value="Genomic_DNA"/>
</dbReference>
<reference evidence="2" key="2">
    <citation type="journal article" date="2021" name="Microbiome">
        <title>Successional dynamics and alternative stable states in a saline activated sludge microbial community over 9 years.</title>
        <authorList>
            <person name="Wang Y."/>
            <person name="Ye J."/>
            <person name="Ju F."/>
            <person name="Liu L."/>
            <person name="Boyd J.A."/>
            <person name="Deng Y."/>
            <person name="Parks D.H."/>
            <person name="Jiang X."/>
            <person name="Yin X."/>
            <person name="Woodcroft B.J."/>
            <person name="Tyson G.W."/>
            <person name="Hugenholtz P."/>
            <person name="Polz M.F."/>
            <person name="Zhang T."/>
        </authorList>
    </citation>
    <scope>NUCLEOTIDE SEQUENCE</scope>
    <source>
        <strain evidence="2">HKST-UBA12</strain>
    </source>
</reference>
<name>A0A955ID89_9BACT</name>
<keyword evidence="1" id="KW-0812">Transmembrane</keyword>
<evidence type="ECO:0000313" key="3">
    <source>
        <dbReference type="Proteomes" id="UP000760819"/>
    </source>
</evidence>
<comment type="caution">
    <text evidence="2">The sequence shown here is derived from an EMBL/GenBank/DDBJ whole genome shotgun (WGS) entry which is preliminary data.</text>
</comment>